<dbReference type="InterPro" id="IPR001683">
    <property type="entry name" value="PX_dom"/>
</dbReference>
<evidence type="ECO:0000256" key="1">
    <source>
        <dbReference type="ARBA" id="ARBA00004481"/>
    </source>
</evidence>
<evidence type="ECO:0000256" key="3">
    <source>
        <dbReference type="ARBA" id="ARBA00022448"/>
    </source>
</evidence>
<evidence type="ECO:0000313" key="12">
    <source>
        <dbReference type="EMBL" id="OAQ31512.1"/>
    </source>
</evidence>
<feature type="region of interest" description="Disordered" evidence="10">
    <location>
        <begin position="1"/>
        <end position="26"/>
    </location>
</feature>
<dbReference type="PROSITE" id="PS50195">
    <property type="entry name" value="PX"/>
    <property type="match status" value="1"/>
</dbReference>
<feature type="compositionally biased region" description="Low complexity" evidence="10">
    <location>
        <begin position="401"/>
        <end position="415"/>
    </location>
</feature>
<dbReference type="SMART" id="SM00312">
    <property type="entry name" value="PX"/>
    <property type="match status" value="1"/>
</dbReference>
<feature type="coiled-coil region" evidence="9">
    <location>
        <begin position="541"/>
        <end position="568"/>
    </location>
</feature>
<dbReference type="EMBL" id="KV442029">
    <property type="protein sequence ID" value="OAQ31512.1"/>
    <property type="molecule type" value="Genomic_DNA"/>
</dbReference>
<evidence type="ECO:0000256" key="6">
    <source>
        <dbReference type="ARBA" id="ARBA00023006"/>
    </source>
</evidence>
<evidence type="ECO:0000256" key="2">
    <source>
        <dbReference type="ARBA" id="ARBA00010883"/>
    </source>
</evidence>
<accession>A0A197K1M5</accession>
<dbReference type="GO" id="GO:0010008">
    <property type="term" value="C:endosome membrane"/>
    <property type="evidence" value="ECO:0007669"/>
    <property type="project" value="UniProtKB-SubCell"/>
</dbReference>
<dbReference type="CDD" id="cd06867">
    <property type="entry name" value="PX_SNX41_42"/>
    <property type="match status" value="1"/>
</dbReference>
<dbReference type="Proteomes" id="UP000078512">
    <property type="component" value="Unassembled WGS sequence"/>
</dbReference>
<evidence type="ECO:0000256" key="9">
    <source>
        <dbReference type="SAM" id="Coils"/>
    </source>
</evidence>
<dbReference type="InterPro" id="IPR044106">
    <property type="entry name" value="PX_Snx41/Atg20"/>
</dbReference>
<evidence type="ECO:0000313" key="13">
    <source>
        <dbReference type="Proteomes" id="UP000078512"/>
    </source>
</evidence>
<comment type="subcellular location">
    <subcellularLocation>
        <location evidence="1">Endosome membrane</location>
        <topology evidence="1">Peripheral membrane protein</topology>
    </subcellularLocation>
</comment>
<comment type="similarity">
    <text evidence="2">Belongs to the sorting nexin family.</text>
</comment>
<gene>
    <name evidence="12" type="ORF">K457DRAFT_136024</name>
</gene>
<keyword evidence="5" id="KW-0653">Protein transport</keyword>
<proteinExistence type="inferred from homology"/>
<dbReference type="GO" id="GO:0006914">
    <property type="term" value="P:autophagy"/>
    <property type="evidence" value="ECO:0007669"/>
    <property type="project" value="UniProtKB-KW"/>
</dbReference>
<dbReference type="Gene3D" id="3.30.1520.10">
    <property type="entry name" value="Phox-like domain"/>
    <property type="match status" value="1"/>
</dbReference>
<evidence type="ECO:0000256" key="4">
    <source>
        <dbReference type="ARBA" id="ARBA00022753"/>
    </source>
</evidence>
<dbReference type="STRING" id="1314771.A0A197K1M5"/>
<feature type="region of interest" description="Disordered" evidence="10">
    <location>
        <begin position="204"/>
        <end position="241"/>
    </location>
</feature>
<keyword evidence="8" id="KW-0472">Membrane</keyword>
<dbReference type="InterPro" id="IPR036871">
    <property type="entry name" value="PX_dom_sf"/>
</dbReference>
<sequence length="618" mass="67721">MSYSDTEDASTKDVLQPHTPPPHPPALEPYMAFTTIPRAAPGTTCCSISTLLHNNHTTLLVTSATKVADGLTATAFVAYTIKVGENEVKRRYSEFESLRKVLCRIYPTLIVPPIPEKHSISNYANIQNKSKEDAAMVEKRKRMLQKFLNRLAKHEILSYEHVFHRFLETGVSWTELMHCPPISTLPKNALNATLTASSSSANLLRQGYDQPPSPSASSQSSPGGTGTTGHPGGVPPQILREPNPRFIDSEVFTQKFSNQLSGSMDRSQKKVVRKLGEIANDNSDLGATLNGFSLNESDCVPLANAIEKIGQAVDSSFMATTALMQALEINVNEPMQEYVQYASIIKAILKFRHQKHIQSESTADQLEAKRSSLENLERMETEAKRIESALNKGERSGSTGGTQTNSNNNTTSGTTARGETVTPNDDDHSISEEGTFTNEPESIHSSTENGDEAADFNPYARTSSTSAPKAAGTDSSDGHVDTTANPYAQLPPANPYAHTHSPPSSGAVKRRSTRLNVFSALSHTLHSIVDVDPEATRRNNIGKTRDAIVQLEEQLETTNSDLDKISRAVQGDLDRFQLQKTKDLRDILLAYAKAHQKWCQKNLGSWQEAKDNVEQIPV</sequence>
<dbReference type="SUPFAM" id="SSF64268">
    <property type="entry name" value="PX domain"/>
    <property type="match status" value="1"/>
</dbReference>
<keyword evidence="9" id="KW-0175">Coiled coil</keyword>
<dbReference type="GO" id="GO:0015031">
    <property type="term" value="P:protein transport"/>
    <property type="evidence" value="ECO:0007669"/>
    <property type="project" value="UniProtKB-KW"/>
</dbReference>
<keyword evidence="4" id="KW-0967">Endosome</keyword>
<evidence type="ECO:0000259" key="11">
    <source>
        <dbReference type="PROSITE" id="PS50195"/>
    </source>
</evidence>
<dbReference type="Gene3D" id="1.20.1270.60">
    <property type="entry name" value="Arfaptin homology (AH) domain/BAR domain"/>
    <property type="match status" value="2"/>
</dbReference>
<keyword evidence="3" id="KW-0813">Transport</keyword>
<evidence type="ECO:0000256" key="8">
    <source>
        <dbReference type="ARBA" id="ARBA00023136"/>
    </source>
</evidence>
<dbReference type="OrthoDB" id="289314at2759"/>
<keyword evidence="6" id="KW-0072">Autophagy</keyword>
<evidence type="ECO:0000256" key="10">
    <source>
        <dbReference type="SAM" id="MobiDB-lite"/>
    </source>
</evidence>
<feature type="compositionally biased region" description="Polar residues" evidence="10">
    <location>
        <begin position="432"/>
        <end position="448"/>
    </location>
</feature>
<organism evidence="12 13">
    <name type="scientific">Linnemannia elongata AG-77</name>
    <dbReference type="NCBI Taxonomy" id="1314771"/>
    <lineage>
        <taxon>Eukaryota</taxon>
        <taxon>Fungi</taxon>
        <taxon>Fungi incertae sedis</taxon>
        <taxon>Mucoromycota</taxon>
        <taxon>Mortierellomycotina</taxon>
        <taxon>Mortierellomycetes</taxon>
        <taxon>Mortierellales</taxon>
        <taxon>Mortierellaceae</taxon>
        <taxon>Linnemannia</taxon>
    </lineage>
</organism>
<dbReference type="GO" id="GO:0035091">
    <property type="term" value="F:phosphatidylinositol binding"/>
    <property type="evidence" value="ECO:0007669"/>
    <property type="project" value="InterPro"/>
</dbReference>
<feature type="domain" description="PX" evidence="11">
    <location>
        <begin position="57"/>
        <end position="173"/>
    </location>
</feature>
<keyword evidence="13" id="KW-1185">Reference proteome</keyword>
<dbReference type="AlphaFoldDB" id="A0A197K1M5"/>
<evidence type="ECO:0000256" key="7">
    <source>
        <dbReference type="ARBA" id="ARBA00023121"/>
    </source>
</evidence>
<feature type="compositionally biased region" description="Gly residues" evidence="10">
    <location>
        <begin position="223"/>
        <end position="232"/>
    </location>
</feature>
<dbReference type="InterPro" id="IPR051079">
    <property type="entry name" value="Sorting_Nexin_Autophagy"/>
</dbReference>
<dbReference type="PANTHER" id="PTHR46979">
    <property type="entry name" value="SORTING NEXIN-41"/>
    <property type="match status" value="1"/>
</dbReference>
<dbReference type="PANTHER" id="PTHR46979:SF2">
    <property type="entry name" value="SORTING NEXIN-41"/>
    <property type="match status" value="1"/>
</dbReference>
<dbReference type="GO" id="GO:0005829">
    <property type="term" value="C:cytosol"/>
    <property type="evidence" value="ECO:0007669"/>
    <property type="project" value="GOC"/>
</dbReference>
<name>A0A197K1M5_9FUNG</name>
<dbReference type="Pfam" id="PF00787">
    <property type="entry name" value="PX"/>
    <property type="match status" value="1"/>
</dbReference>
<feature type="region of interest" description="Disordered" evidence="10">
    <location>
        <begin position="388"/>
        <end position="511"/>
    </location>
</feature>
<evidence type="ECO:0000256" key="5">
    <source>
        <dbReference type="ARBA" id="ARBA00022927"/>
    </source>
</evidence>
<protein>
    <submittedName>
        <fullName evidence="12">PX-domain-containing protein</fullName>
    </submittedName>
</protein>
<dbReference type="GO" id="GO:0042147">
    <property type="term" value="P:retrograde transport, endosome to Golgi"/>
    <property type="evidence" value="ECO:0007669"/>
    <property type="project" value="InterPro"/>
</dbReference>
<keyword evidence="7" id="KW-0446">Lipid-binding</keyword>
<reference evidence="12 13" key="1">
    <citation type="submission" date="2016-05" db="EMBL/GenBank/DDBJ databases">
        <title>Genome sequencing reveals origins of a unique bacterial endosymbiosis in the earliest lineages of terrestrial Fungi.</title>
        <authorList>
            <consortium name="DOE Joint Genome Institute"/>
            <person name="Uehling J."/>
            <person name="Gryganskyi A."/>
            <person name="Hameed K."/>
            <person name="Tschaplinski T."/>
            <person name="Misztal P."/>
            <person name="Wu S."/>
            <person name="Desiro A."/>
            <person name="Vande Pol N."/>
            <person name="Du Z.-Y."/>
            <person name="Zienkiewicz A."/>
            <person name="Zienkiewicz K."/>
            <person name="Morin E."/>
            <person name="Tisserant E."/>
            <person name="Splivallo R."/>
            <person name="Hainaut M."/>
            <person name="Henrissat B."/>
            <person name="Ohm R."/>
            <person name="Kuo A."/>
            <person name="Yan J."/>
            <person name="Lipzen A."/>
            <person name="Nolan M."/>
            <person name="Labutti K."/>
            <person name="Barry K."/>
            <person name="Goldstein A."/>
            <person name="Labbe J."/>
            <person name="Schadt C."/>
            <person name="Tuskan G."/>
            <person name="Grigoriev I."/>
            <person name="Martin F."/>
            <person name="Vilgalys R."/>
            <person name="Bonito G."/>
        </authorList>
    </citation>
    <scope>NUCLEOTIDE SEQUENCE [LARGE SCALE GENOMIC DNA]</scope>
    <source>
        <strain evidence="12 13">AG-77</strain>
    </source>
</reference>
<dbReference type="InterPro" id="IPR027267">
    <property type="entry name" value="AH/BAR_dom_sf"/>
</dbReference>